<dbReference type="GO" id="GO:0020037">
    <property type="term" value="F:heme binding"/>
    <property type="evidence" value="ECO:0007669"/>
    <property type="project" value="InterPro"/>
</dbReference>
<reference evidence="14" key="1">
    <citation type="submission" date="2020-04" db="EMBL/GenBank/DDBJ databases">
        <authorList>
            <person name="Neveu A P."/>
        </authorList>
    </citation>
    <scope>NUCLEOTIDE SEQUENCE</scope>
    <source>
        <tissue evidence="14">Whole embryo</tissue>
    </source>
</reference>
<feature type="transmembrane region" description="Helical" evidence="13">
    <location>
        <begin position="6"/>
        <end position="23"/>
    </location>
</feature>
<dbReference type="InterPro" id="IPR002401">
    <property type="entry name" value="Cyt_P450_E_grp-I"/>
</dbReference>
<comment type="cofactor">
    <cofactor evidence="1">
        <name>heme</name>
        <dbReference type="ChEBI" id="CHEBI:30413"/>
    </cofactor>
</comment>
<dbReference type="PANTHER" id="PTHR24300:SF397">
    <property type="entry name" value="CYTOCHROME P450 2U1"/>
    <property type="match status" value="1"/>
</dbReference>
<comment type="similarity">
    <text evidence="4">Belongs to the cytochrome P450 family.</text>
</comment>
<keyword evidence="13" id="KW-1133">Transmembrane helix</keyword>
<dbReference type="Pfam" id="PF00067">
    <property type="entry name" value="p450"/>
    <property type="match status" value="1"/>
</dbReference>
<gene>
    <name evidence="14" type="primary">Cyp2u1-005</name>
</gene>
<dbReference type="GO" id="GO:0006082">
    <property type="term" value="P:organic acid metabolic process"/>
    <property type="evidence" value="ECO:0007669"/>
    <property type="project" value="TreeGrafter"/>
</dbReference>
<dbReference type="FunFam" id="1.10.630.10:FF:000238">
    <property type="entry name" value="Cytochrome P450 2A6"/>
    <property type="match status" value="1"/>
</dbReference>
<dbReference type="InterPro" id="IPR036396">
    <property type="entry name" value="Cyt_P450_sf"/>
</dbReference>
<evidence type="ECO:0000256" key="2">
    <source>
        <dbReference type="ARBA" id="ARBA00004174"/>
    </source>
</evidence>
<dbReference type="GO" id="GO:0005789">
    <property type="term" value="C:endoplasmic reticulum membrane"/>
    <property type="evidence" value="ECO:0007669"/>
    <property type="project" value="UniProtKB-SubCell"/>
</dbReference>
<keyword evidence="9" id="KW-0560">Oxidoreductase</keyword>
<keyword evidence="8" id="KW-0492">Microsome</keyword>
<evidence type="ECO:0000256" key="5">
    <source>
        <dbReference type="ARBA" id="ARBA00022617"/>
    </source>
</evidence>
<dbReference type="PRINTS" id="PR00463">
    <property type="entry name" value="EP450I"/>
</dbReference>
<evidence type="ECO:0000256" key="12">
    <source>
        <dbReference type="ARBA" id="ARBA00023136"/>
    </source>
</evidence>
<keyword evidence="11" id="KW-0503">Monooxygenase</keyword>
<dbReference type="InterPro" id="IPR050182">
    <property type="entry name" value="Cytochrome_P450_fam2"/>
</dbReference>
<sequence length="390" mass="44707">METWWAVVYSLCALCMAWLWSWWKKPHPKFPPGPRGLPIVGIAPFLGSEPQITFKKLGEKYGPVMSVRMGMKDIVVLNTYEVINQAYVKQASEFSGRQDLFVYTQVTQDYGITFKDYSDEFRRQKNFGMQALKRHGMSNKEMEKRILRESKFLIEKLRRQAGSPINIVPLLYQFSGNVVASIVLGKRFEDNDPTFLLLLKTLKILFADKKVADSIMMMMLFQNLRYVPPFSTTNQTIKEQLQILSDIFQQFVDDRNANFKETDVNNFMDAFINEKLNGAGKSDSSFSDQQLVVFARDIFAAATEAVSCSIGWAIICLLHYPKYKKVLMKEISECLGRDGQPSLSSKDQLPKTCAFLQEVSRFRILAPMVHHKTTSDAVLYEYLIPKGTQV</sequence>
<keyword evidence="5" id="KW-0349">Heme</keyword>
<dbReference type="AlphaFoldDB" id="A0A6F9DAZ3"/>
<evidence type="ECO:0000256" key="7">
    <source>
        <dbReference type="ARBA" id="ARBA00022824"/>
    </source>
</evidence>
<accession>A0A6F9DAZ3</accession>
<evidence type="ECO:0000256" key="6">
    <source>
        <dbReference type="ARBA" id="ARBA00022723"/>
    </source>
</evidence>
<dbReference type="PANTHER" id="PTHR24300">
    <property type="entry name" value="CYTOCHROME P450 508A4-RELATED"/>
    <property type="match status" value="1"/>
</dbReference>
<keyword evidence="7" id="KW-0256">Endoplasmic reticulum</keyword>
<evidence type="ECO:0000256" key="11">
    <source>
        <dbReference type="ARBA" id="ARBA00023033"/>
    </source>
</evidence>
<evidence type="ECO:0000256" key="8">
    <source>
        <dbReference type="ARBA" id="ARBA00022848"/>
    </source>
</evidence>
<evidence type="ECO:0000256" key="10">
    <source>
        <dbReference type="ARBA" id="ARBA00023004"/>
    </source>
</evidence>
<protein>
    <submittedName>
        <fullName evidence="14">Cytochrome P450 2U1-like</fullName>
    </submittedName>
</protein>
<keyword evidence="10" id="KW-0408">Iron</keyword>
<dbReference type="InterPro" id="IPR001128">
    <property type="entry name" value="Cyt_P450"/>
</dbReference>
<evidence type="ECO:0000313" key="14">
    <source>
        <dbReference type="EMBL" id="CAB3235724.1"/>
    </source>
</evidence>
<evidence type="ECO:0000256" key="3">
    <source>
        <dbReference type="ARBA" id="ARBA00004406"/>
    </source>
</evidence>
<proteinExistence type="evidence at transcript level"/>
<dbReference type="GO" id="GO:0008395">
    <property type="term" value="F:steroid hydroxylase activity"/>
    <property type="evidence" value="ECO:0007669"/>
    <property type="project" value="TreeGrafter"/>
</dbReference>
<dbReference type="GO" id="GO:0006805">
    <property type="term" value="P:xenobiotic metabolic process"/>
    <property type="evidence" value="ECO:0007669"/>
    <property type="project" value="TreeGrafter"/>
</dbReference>
<evidence type="ECO:0000256" key="13">
    <source>
        <dbReference type="SAM" id="Phobius"/>
    </source>
</evidence>
<dbReference type="EMBL" id="LR784314">
    <property type="protein sequence ID" value="CAB3235724.1"/>
    <property type="molecule type" value="mRNA"/>
</dbReference>
<evidence type="ECO:0000256" key="4">
    <source>
        <dbReference type="ARBA" id="ARBA00010617"/>
    </source>
</evidence>
<evidence type="ECO:0000256" key="1">
    <source>
        <dbReference type="ARBA" id="ARBA00001971"/>
    </source>
</evidence>
<name>A0A6F9DAZ3_9ASCI</name>
<organism evidence="14">
    <name type="scientific">Phallusia mammillata</name>
    <dbReference type="NCBI Taxonomy" id="59560"/>
    <lineage>
        <taxon>Eukaryota</taxon>
        <taxon>Metazoa</taxon>
        <taxon>Chordata</taxon>
        <taxon>Tunicata</taxon>
        <taxon>Ascidiacea</taxon>
        <taxon>Phlebobranchia</taxon>
        <taxon>Ascidiidae</taxon>
        <taxon>Phallusia</taxon>
    </lineage>
</organism>
<evidence type="ECO:0000256" key="9">
    <source>
        <dbReference type="ARBA" id="ARBA00023002"/>
    </source>
</evidence>
<keyword evidence="6" id="KW-0479">Metal-binding</keyword>
<keyword evidence="13" id="KW-0812">Transmembrane</keyword>
<dbReference type="SUPFAM" id="SSF48264">
    <property type="entry name" value="Cytochrome P450"/>
    <property type="match status" value="1"/>
</dbReference>
<dbReference type="GO" id="GO:0016712">
    <property type="term" value="F:oxidoreductase activity, acting on paired donors, with incorporation or reduction of molecular oxygen, reduced flavin or flavoprotein as one donor, and incorporation of one atom of oxygen"/>
    <property type="evidence" value="ECO:0007669"/>
    <property type="project" value="TreeGrafter"/>
</dbReference>
<comment type="subcellular location">
    <subcellularLocation>
        <location evidence="3">Endoplasmic reticulum membrane</location>
        <topology evidence="3">Peripheral membrane protein</topology>
    </subcellularLocation>
    <subcellularLocation>
        <location evidence="2">Microsome membrane</location>
        <topology evidence="2">Peripheral membrane protein</topology>
    </subcellularLocation>
</comment>
<dbReference type="Gene3D" id="1.10.630.10">
    <property type="entry name" value="Cytochrome P450"/>
    <property type="match status" value="1"/>
</dbReference>
<keyword evidence="12 13" id="KW-0472">Membrane</keyword>
<dbReference type="GO" id="GO:0005506">
    <property type="term" value="F:iron ion binding"/>
    <property type="evidence" value="ECO:0007669"/>
    <property type="project" value="InterPro"/>
</dbReference>